<dbReference type="Proteomes" id="UP000054560">
    <property type="component" value="Unassembled WGS sequence"/>
</dbReference>
<organism evidence="1 2">
    <name type="scientific">Sphaeroforma arctica JP610</name>
    <dbReference type="NCBI Taxonomy" id="667725"/>
    <lineage>
        <taxon>Eukaryota</taxon>
        <taxon>Ichthyosporea</taxon>
        <taxon>Ichthyophonida</taxon>
        <taxon>Sphaeroforma</taxon>
    </lineage>
</organism>
<gene>
    <name evidence="1" type="ORF">SARC_15937</name>
</gene>
<keyword evidence="2" id="KW-1185">Reference proteome</keyword>
<dbReference type="EMBL" id="KQ248610">
    <property type="protein sequence ID" value="KNC71525.1"/>
    <property type="molecule type" value="Genomic_DNA"/>
</dbReference>
<protein>
    <submittedName>
        <fullName evidence="1">Uncharacterized protein</fullName>
    </submittedName>
</protein>
<evidence type="ECO:0000313" key="2">
    <source>
        <dbReference type="Proteomes" id="UP000054560"/>
    </source>
</evidence>
<dbReference type="RefSeq" id="XP_014145427.1">
    <property type="nucleotide sequence ID" value="XM_014289952.1"/>
</dbReference>
<name>A0A0L0F481_9EUKA</name>
<accession>A0A0L0F481</accession>
<dbReference type="GeneID" id="25916441"/>
<proteinExistence type="predicted"/>
<evidence type="ECO:0000313" key="1">
    <source>
        <dbReference type="EMBL" id="KNC71525.1"/>
    </source>
</evidence>
<dbReference type="AlphaFoldDB" id="A0A0L0F481"/>
<feature type="non-terminal residue" evidence="1">
    <location>
        <position position="1"/>
    </location>
</feature>
<reference evidence="1 2" key="1">
    <citation type="submission" date="2011-02" db="EMBL/GenBank/DDBJ databases">
        <title>The Genome Sequence of Sphaeroforma arctica JP610.</title>
        <authorList>
            <consortium name="The Broad Institute Genome Sequencing Platform"/>
            <person name="Russ C."/>
            <person name="Cuomo C."/>
            <person name="Young S.K."/>
            <person name="Zeng Q."/>
            <person name="Gargeya S."/>
            <person name="Alvarado L."/>
            <person name="Berlin A."/>
            <person name="Chapman S.B."/>
            <person name="Chen Z."/>
            <person name="Freedman E."/>
            <person name="Gellesch M."/>
            <person name="Goldberg J."/>
            <person name="Griggs A."/>
            <person name="Gujja S."/>
            <person name="Heilman E."/>
            <person name="Heiman D."/>
            <person name="Howarth C."/>
            <person name="Mehta T."/>
            <person name="Neiman D."/>
            <person name="Pearson M."/>
            <person name="Roberts A."/>
            <person name="Saif S."/>
            <person name="Shea T."/>
            <person name="Shenoy N."/>
            <person name="Sisk P."/>
            <person name="Stolte C."/>
            <person name="Sykes S."/>
            <person name="White J."/>
            <person name="Yandava C."/>
            <person name="Burger G."/>
            <person name="Gray M.W."/>
            <person name="Holland P.W.H."/>
            <person name="King N."/>
            <person name="Lang F.B.F."/>
            <person name="Roger A.J."/>
            <person name="Ruiz-Trillo I."/>
            <person name="Haas B."/>
            <person name="Nusbaum C."/>
            <person name="Birren B."/>
        </authorList>
    </citation>
    <scope>NUCLEOTIDE SEQUENCE [LARGE SCALE GENOMIC DNA]</scope>
    <source>
        <strain evidence="1 2">JP610</strain>
    </source>
</reference>
<sequence length="348" mass="39786">SPGSSSGQPTPAGVPILASAMRIEIDKTICQGNHVLVSRFVSKLEQTAPVPIPTLHKMRVGIHDQQPERRMPLVDAELRRRYDHAINDCGDDGEDKLIQSSLYISELELMRSRLCDQINEPSLKQLLKTSEFPKMPKDSFFRMEKCEDIIEFTTQCSDLFLAKSMPPCQYSALARSLLDSTDATEKTKSVLNNLRDSETHATRHFTDPEQFNGIIIDRLLSHPVDDLLEKFLNDMQNKKMNVEVRTERVHTTMAMLEERYRNSDKEPIHFQILKVQRYLALKYYRLQSVVDTLIEGDKQPDGSEGHLSDMDHAKFHTMTATHIRTAAVTQAEHMLRDQVRAANKRNNA</sequence>